<evidence type="ECO:0000313" key="2">
    <source>
        <dbReference type="EMBL" id="KAK7023456.1"/>
    </source>
</evidence>
<name>A0AAW0BCW2_9AGAR</name>
<gene>
    <name evidence="2" type="ORF">VNI00_016762</name>
</gene>
<dbReference type="Proteomes" id="UP001383192">
    <property type="component" value="Unassembled WGS sequence"/>
</dbReference>
<accession>A0AAW0BCW2</accession>
<feature type="compositionally biased region" description="Polar residues" evidence="1">
    <location>
        <begin position="174"/>
        <end position="187"/>
    </location>
</feature>
<sequence>MASSGSQKKRVSSRLHNDSSKDGPGSVVASASKKKKRATVIVEVSSDDEEDIMRRLRRSLNEVHWHNGRIRFFQNELEDHVRSAERAACAAEEAYEDLLTIFETQTPPSPSLTTRTISPTSTHFSTALSRTGSDDSLEFEDPETEELIRSIELAPDGTPIKEEPSTPPKFHQPPTLSNSNIVNSPSIKRSMPMRSPSTLGSPASVKRPRKGPKGGFIVLNGKEGINGVFATWAMAASVGQNVSGAIIQGFNSFSEAQIAYDACSASGLLAYLTLPEHEKQWFAVVRGSKPGVCQKSMLLDFVGLENLEHVQVSDILVAPSEKEATKLFREFTHNV</sequence>
<comment type="caution">
    <text evidence="2">The sequence shown here is derived from an EMBL/GenBank/DDBJ whole genome shotgun (WGS) entry which is preliminary data.</text>
</comment>
<proteinExistence type="predicted"/>
<feature type="compositionally biased region" description="Polar residues" evidence="1">
    <location>
        <begin position="104"/>
        <end position="131"/>
    </location>
</feature>
<dbReference type="EMBL" id="JAYKXP010000139">
    <property type="protein sequence ID" value="KAK7023456.1"/>
    <property type="molecule type" value="Genomic_DNA"/>
</dbReference>
<feature type="region of interest" description="Disordered" evidence="1">
    <location>
        <begin position="104"/>
        <end position="139"/>
    </location>
</feature>
<evidence type="ECO:0000256" key="1">
    <source>
        <dbReference type="SAM" id="MobiDB-lite"/>
    </source>
</evidence>
<feature type="region of interest" description="Disordered" evidence="1">
    <location>
        <begin position="151"/>
        <end position="212"/>
    </location>
</feature>
<reference evidence="2 3" key="1">
    <citation type="submission" date="2024-01" db="EMBL/GenBank/DDBJ databases">
        <title>A draft genome for a cacao thread blight-causing isolate of Paramarasmius palmivorus.</title>
        <authorList>
            <person name="Baruah I.K."/>
            <person name="Bukari Y."/>
            <person name="Amoako-Attah I."/>
            <person name="Meinhardt L.W."/>
            <person name="Bailey B.A."/>
            <person name="Cohen S.P."/>
        </authorList>
    </citation>
    <scope>NUCLEOTIDE SEQUENCE [LARGE SCALE GENOMIC DNA]</scope>
    <source>
        <strain evidence="2 3">GH-12</strain>
    </source>
</reference>
<dbReference type="AlphaFoldDB" id="A0AAW0BCW2"/>
<keyword evidence="3" id="KW-1185">Reference proteome</keyword>
<protein>
    <submittedName>
        <fullName evidence="2">Uncharacterized protein</fullName>
    </submittedName>
</protein>
<organism evidence="2 3">
    <name type="scientific">Paramarasmius palmivorus</name>
    <dbReference type="NCBI Taxonomy" id="297713"/>
    <lineage>
        <taxon>Eukaryota</taxon>
        <taxon>Fungi</taxon>
        <taxon>Dikarya</taxon>
        <taxon>Basidiomycota</taxon>
        <taxon>Agaricomycotina</taxon>
        <taxon>Agaricomycetes</taxon>
        <taxon>Agaricomycetidae</taxon>
        <taxon>Agaricales</taxon>
        <taxon>Marasmiineae</taxon>
        <taxon>Marasmiaceae</taxon>
        <taxon>Paramarasmius</taxon>
    </lineage>
</organism>
<evidence type="ECO:0000313" key="3">
    <source>
        <dbReference type="Proteomes" id="UP001383192"/>
    </source>
</evidence>
<feature type="region of interest" description="Disordered" evidence="1">
    <location>
        <begin position="1"/>
        <end position="38"/>
    </location>
</feature>